<name>A0ACC0T4V3_POPTR</name>
<protein>
    <submittedName>
        <fullName evidence="1">Uncharacterized protein</fullName>
    </submittedName>
</protein>
<evidence type="ECO:0000313" key="1">
    <source>
        <dbReference type="EMBL" id="KAI9396482.1"/>
    </source>
</evidence>
<sequence>MARTRGNLHSTAQDAAQRSRKKKKVARGEDSGYSSAGTFLIHVKGHGSSGGKRALYHHNYCEKDVTGKVRIKCAECLDFGLCAECFSVGAEVGPHKSNHPYRVMMQQMTGTEMEGHQICVSYLTRVDLIGRHYQKQISLLWEMIHTVAQPNFPLQLQNFFKFKLSTFKCNDI</sequence>
<gene>
    <name evidence="1" type="ORF">POPTR_004G135400v4</name>
</gene>
<organism evidence="1 2">
    <name type="scientific">Populus trichocarpa</name>
    <name type="common">Western balsam poplar</name>
    <name type="synonym">Populus balsamifera subsp. trichocarpa</name>
    <dbReference type="NCBI Taxonomy" id="3694"/>
    <lineage>
        <taxon>Eukaryota</taxon>
        <taxon>Viridiplantae</taxon>
        <taxon>Streptophyta</taxon>
        <taxon>Embryophyta</taxon>
        <taxon>Tracheophyta</taxon>
        <taxon>Spermatophyta</taxon>
        <taxon>Magnoliopsida</taxon>
        <taxon>eudicotyledons</taxon>
        <taxon>Gunneridae</taxon>
        <taxon>Pentapetalae</taxon>
        <taxon>rosids</taxon>
        <taxon>fabids</taxon>
        <taxon>Malpighiales</taxon>
        <taxon>Salicaceae</taxon>
        <taxon>Saliceae</taxon>
        <taxon>Populus</taxon>
    </lineage>
</organism>
<comment type="caution">
    <text evidence="1">The sequence shown here is derived from an EMBL/GenBank/DDBJ whole genome shotgun (WGS) entry which is preliminary data.</text>
</comment>
<reference evidence="1 2" key="1">
    <citation type="journal article" date="2006" name="Science">
        <title>The genome of black cottonwood, Populus trichocarpa (Torr. &amp; Gray).</title>
        <authorList>
            <person name="Tuskan G.A."/>
            <person name="Difazio S."/>
            <person name="Jansson S."/>
            <person name="Bohlmann J."/>
            <person name="Grigoriev I."/>
            <person name="Hellsten U."/>
            <person name="Putnam N."/>
            <person name="Ralph S."/>
            <person name="Rombauts S."/>
            <person name="Salamov A."/>
            <person name="Schein J."/>
            <person name="Sterck L."/>
            <person name="Aerts A."/>
            <person name="Bhalerao R.R."/>
            <person name="Bhalerao R.P."/>
            <person name="Blaudez D."/>
            <person name="Boerjan W."/>
            <person name="Brun A."/>
            <person name="Brunner A."/>
            <person name="Busov V."/>
            <person name="Campbell M."/>
            <person name="Carlson J."/>
            <person name="Chalot M."/>
            <person name="Chapman J."/>
            <person name="Chen G.L."/>
            <person name="Cooper D."/>
            <person name="Coutinho P.M."/>
            <person name="Couturier J."/>
            <person name="Covert S."/>
            <person name="Cronk Q."/>
            <person name="Cunningham R."/>
            <person name="Davis J."/>
            <person name="Degroeve S."/>
            <person name="Dejardin A."/>
            <person name="Depamphilis C."/>
            <person name="Detter J."/>
            <person name="Dirks B."/>
            <person name="Dubchak I."/>
            <person name="Duplessis S."/>
            <person name="Ehlting J."/>
            <person name="Ellis B."/>
            <person name="Gendler K."/>
            <person name="Goodstein D."/>
            <person name="Gribskov M."/>
            <person name="Grimwood J."/>
            <person name="Groover A."/>
            <person name="Gunter L."/>
            <person name="Hamberger B."/>
            <person name="Heinze B."/>
            <person name="Helariutta Y."/>
            <person name="Henrissat B."/>
            <person name="Holligan D."/>
            <person name="Holt R."/>
            <person name="Huang W."/>
            <person name="Islam-Faridi N."/>
            <person name="Jones S."/>
            <person name="Jones-Rhoades M."/>
            <person name="Jorgensen R."/>
            <person name="Joshi C."/>
            <person name="Kangasjarvi J."/>
            <person name="Karlsson J."/>
            <person name="Kelleher C."/>
            <person name="Kirkpatrick R."/>
            <person name="Kirst M."/>
            <person name="Kohler A."/>
            <person name="Kalluri U."/>
            <person name="Larimer F."/>
            <person name="Leebens-Mack J."/>
            <person name="Leple J.C."/>
            <person name="Locascio P."/>
            <person name="Lou Y."/>
            <person name="Lucas S."/>
            <person name="Martin F."/>
            <person name="Montanini B."/>
            <person name="Napoli C."/>
            <person name="Nelson D.R."/>
            <person name="Nelson C."/>
            <person name="Nieminen K."/>
            <person name="Nilsson O."/>
            <person name="Pereda V."/>
            <person name="Peter G."/>
            <person name="Philippe R."/>
            <person name="Pilate G."/>
            <person name="Poliakov A."/>
            <person name="Razumovskaya J."/>
            <person name="Richardson P."/>
            <person name="Rinaldi C."/>
            <person name="Ritland K."/>
            <person name="Rouze P."/>
            <person name="Ryaboy D."/>
            <person name="Schmutz J."/>
            <person name="Schrader J."/>
            <person name="Segerman B."/>
            <person name="Shin H."/>
            <person name="Siddiqui A."/>
            <person name="Sterky F."/>
            <person name="Terry A."/>
            <person name="Tsai C.J."/>
            <person name="Uberbacher E."/>
            <person name="Unneberg P."/>
            <person name="Vahala J."/>
            <person name="Wall K."/>
            <person name="Wessler S."/>
            <person name="Yang G."/>
            <person name="Yin T."/>
            <person name="Douglas C."/>
            <person name="Marra M."/>
            <person name="Sandberg G."/>
            <person name="Van de Peer Y."/>
            <person name="Rokhsar D."/>
        </authorList>
    </citation>
    <scope>NUCLEOTIDE SEQUENCE [LARGE SCALE GENOMIC DNA]</scope>
    <source>
        <strain evidence="2">cv. Nisqually</strain>
    </source>
</reference>
<dbReference type="EMBL" id="CM009293">
    <property type="protein sequence ID" value="KAI9396482.1"/>
    <property type="molecule type" value="Genomic_DNA"/>
</dbReference>
<accession>A0ACC0T4V3</accession>
<dbReference type="Proteomes" id="UP000006729">
    <property type="component" value="Chromosome 4"/>
</dbReference>
<keyword evidence="2" id="KW-1185">Reference proteome</keyword>
<proteinExistence type="predicted"/>
<evidence type="ECO:0000313" key="2">
    <source>
        <dbReference type="Proteomes" id="UP000006729"/>
    </source>
</evidence>